<evidence type="ECO:0000256" key="5">
    <source>
        <dbReference type="HAMAP-Rule" id="MF_01328"/>
    </source>
</evidence>
<dbReference type="GO" id="GO:0003735">
    <property type="term" value="F:structural constituent of ribosome"/>
    <property type="evidence" value="ECO:0007669"/>
    <property type="project" value="InterPro"/>
</dbReference>
<evidence type="ECO:0000256" key="6">
    <source>
        <dbReference type="SAM" id="MobiDB-lite"/>
    </source>
</evidence>
<reference evidence="7 8" key="1">
    <citation type="journal article" date="2016" name="Nat. Commun.">
        <title>Thousands of microbial genomes shed light on interconnected biogeochemical processes in an aquifer system.</title>
        <authorList>
            <person name="Anantharaman K."/>
            <person name="Brown C.T."/>
            <person name="Hug L.A."/>
            <person name="Sharon I."/>
            <person name="Castelle C.J."/>
            <person name="Probst A.J."/>
            <person name="Thomas B.C."/>
            <person name="Singh A."/>
            <person name="Wilkins M.J."/>
            <person name="Karaoz U."/>
            <person name="Brodie E.L."/>
            <person name="Williams K.H."/>
            <person name="Hubbard S.S."/>
            <person name="Banfield J.F."/>
        </authorList>
    </citation>
    <scope>NUCLEOTIDE SEQUENCE [LARGE SCALE GENOMIC DNA]</scope>
</reference>
<evidence type="ECO:0000256" key="1">
    <source>
        <dbReference type="ARBA" id="ARBA00010528"/>
    </source>
</evidence>
<dbReference type="STRING" id="1802438.A2571_00245"/>
<feature type="compositionally biased region" description="Basic residues" evidence="6">
    <location>
        <begin position="62"/>
        <end position="76"/>
    </location>
</feature>
<comment type="function">
    <text evidence="5">One of the primary rRNA binding proteins, this protein initially binds near the 5'-end of the 23S rRNA. It is important during the early stages of 50S assembly. It makes multiple contacts with different domains of the 23S rRNA in the assembled 50S subunit and ribosome.</text>
</comment>
<dbReference type="InterPro" id="IPR013005">
    <property type="entry name" value="Ribosomal_uL4-like"/>
</dbReference>
<proteinExistence type="inferred from homology"/>
<dbReference type="SUPFAM" id="SSF52166">
    <property type="entry name" value="Ribosomal protein L4"/>
    <property type="match status" value="1"/>
</dbReference>
<dbReference type="PANTHER" id="PTHR10746:SF6">
    <property type="entry name" value="LARGE RIBOSOMAL SUBUNIT PROTEIN UL4M"/>
    <property type="match status" value="1"/>
</dbReference>
<dbReference type="Pfam" id="PF00573">
    <property type="entry name" value="Ribosomal_L4"/>
    <property type="match status" value="1"/>
</dbReference>
<keyword evidence="5" id="KW-0699">rRNA-binding</keyword>
<keyword evidence="2 5" id="KW-0689">Ribosomal protein</keyword>
<dbReference type="EMBL" id="MHTJ01000002">
    <property type="protein sequence ID" value="OHA58803.1"/>
    <property type="molecule type" value="Genomic_DNA"/>
</dbReference>
<feature type="region of interest" description="Disordered" evidence="6">
    <location>
        <begin position="50"/>
        <end position="86"/>
    </location>
</feature>
<dbReference type="Proteomes" id="UP000177043">
    <property type="component" value="Unassembled WGS sequence"/>
</dbReference>
<protein>
    <recommendedName>
        <fullName evidence="4 5">Large ribosomal subunit protein uL4</fullName>
    </recommendedName>
</protein>
<gene>
    <name evidence="5" type="primary">rplD</name>
    <name evidence="7" type="ORF">A2571_00245</name>
</gene>
<comment type="similarity">
    <text evidence="1 5">Belongs to the universal ribosomal protein uL4 family.</text>
</comment>
<keyword evidence="5" id="KW-0694">RNA-binding</keyword>
<name>A0A1G2QEF5_9BACT</name>
<dbReference type="GO" id="GO:1990904">
    <property type="term" value="C:ribonucleoprotein complex"/>
    <property type="evidence" value="ECO:0007669"/>
    <property type="project" value="UniProtKB-KW"/>
</dbReference>
<evidence type="ECO:0000256" key="3">
    <source>
        <dbReference type="ARBA" id="ARBA00023274"/>
    </source>
</evidence>
<dbReference type="GO" id="GO:0005840">
    <property type="term" value="C:ribosome"/>
    <property type="evidence" value="ECO:0007669"/>
    <property type="project" value="UniProtKB-KW"/>
</dbReference>
<evidence type="ECO:0000313" key="7">
    <source>
        <dbReference type="EMBL" id="OHA58803.1"/>
    </source>
</evidence>
<accession>A0A1G2QEF5</accession>
<keyword evidence="3 5" id="KW-0687">Ribonucleoprotein</keyword>
<dbReference type="Gene3D" id="3.40.1370.10">
    <property type="match status" value="1"/>
</dbReference>
<organism evidence="7 8">
    <name type="scientific">Candidatus Vogelbacteria bacterium RIFOXYD1_FULL_44_32</name>
    <dbReference type="NCBI Taxonomy" id="1802438"/>
    <lineage>
        <taxon>Bacteria</taxon>
        <taxon>Candidatus Vogeliibacteriota</taxon>
    </lineage>
</organism>
<sequence length="220" mass="24384">MEAKIYNKSGQEEGKISLDDKLFGLKWNADLVHQVITSMQNNARVNVAHTKSRGEVSGGGKKPWRQKGTGRARHGSTRSPIWVGGGVAHGPRNEREFACKINKKMKTKALFTILSRKLRDGELVFVADLSFATPKASEAQKAVNSLAGIKGLEKISYKTGKRAYVALPEKNDNTLLSFRNFKSIKVEEARNANPLDLMNYKYIVVVSPKDSLQTLVGRVK</sequence>
<dbReference type="GO" id="GO:0006412">
    <property type="term" value="P:translation"/>
    <property type="evidence" value="ECO:0007669"/>
    <property type="project" value="UniProtKB-UniRule"/>
</dbReference>
<dbReference type="HAMAP" id="MF_01328_B">
    <property type="entry name" value="Ribosomal_uL4_B"/>
    <property type="match status" value="1"/>
</dbReference>
<comment type="function">
    <text evidence="5">Forms part of the polypeptide exit tunnel.</text>
</comment>
<evidence type="ECO:0000256" key="2">
    <source>
        <dbReference type="ARBA" id="ARBA00022980"/>
    </source>
</evidence>
<dbReference type="InterPro" id="IPR023574">
    <property type="entry name" value="Ribosomal_uL4_dom_sf"/>
</dbReference>
<comment type="subunit">
    <text evidence="5">Part of the 50S ribosomal subunit.</text>
</comment>
<comment type="caution">
    <text evidence="7">The sequence shown here is derived from an EMBL/GenBank/DDBJ whole genome shotgun (WGS) entry which is preliminary data.</text>
</comment>
<dbReference type="InterPro" id="IPR002136">
    <property type="entry name" value="Ribosomal_uL4"/>
</dbReference>
<dbReference type="NCBIfam" id="TIGR03953">
    <property type="entry name" value="rplD_bact"/>
    <property type="match status" value="1"/>
</dbReference>
<evidence type="ECO:0000256" key="4">
    <source>
        <dbReference type="ARBA" id="ARBA00035244"/>
    </source>
</evidence>
<dbReference type="GO" id="GO:0019843">
    <property type="term" value="F:rRNA binding"/>
    <property type="evidence" value="ECO:0007669"/>
    <property type="project" value="UniProtKB-UniRule"/>
</dbReference>
<dbReference type="PANTHER" id="PTHR10746">
    <property type="entry name" value="50S RIBOSOMAL PROTEIN L4"/>
    <property type="match status" value="1"/>
</dbReference>
<dbReference type="AlphaFoldDB" id="A0A1G2QEF5"/>
<evidence type="ECO:0000313" key="8">
    <source>
        <dbReference type="Proteomes" id="UP000177043"/>
    </source>
</evidence>